<dbReference type="Gene3D" id="2.40.170.20">
    <property type="entry name" value="TonB-dependent receptor, beta-barrel domain"/>
    <property type="match status" value="1"/>
</dbReference>
<dbReference type="EMBL" id="SJTG01000004">
    <property type="protein sequence ID" value="TCI07872.1"/>
    <property type="molecule type" value="Genomic_DNA"/>
</dbReference>
<dbReference type="CDD" id="cd01347">
    <property type="entry name" value="ligand_gated_channel"/>
    <property type="match status" value="1"/>
</dbReference>
<name>A0A4R0YHI5_9GAMM</name>
<dbReference type="AlphaFoldDB" id="A0A4R0YHI5"/>
<evidence type="ECO:0000256" key="12">
    <source>
        <dbReference type="RuleBase" id="RU003357"/>
    </source>
</evidence>
<dbReference type="Gene3D" id="2.170.130.10">
    <property type="entry name" value="TonB-dependent receptor, plug domain"/>
    <property type="match status" value="1"/>
</dbReference>
<dbReference type="PANTHER" id="PTHR30069">
    <property type="entry name" value="TONB-DEPENDENT OUTER MEMBRANE RECEPTOR"/>
    <property type="match status" value="1"/>
</dbReference>
<dbReference type="Pfam" id="PF07715">
    <property type="entry name" value="Plug"/>
    <property type="match status" value="1"/>
</dbReference>
<keyword evidence="10 11" id="KW-0998">Cell outer membrane</keyword>
<dbReference type="Pfam" id="PF00593">
    <property type="entry name" value="TonB_dep_Rec_b-barrel"/>
    <property type="match status" value="1"/>
</dbReference>
<evidence type="ECO:0000256" key="13">
    <source>
        <dbReference type="SAM" id="SignalP"/>
    </source>
</evidence>
<dbReference type="NCBIfam" id="TIGR01779">
    <property type="entry name" value="TonB-B12"/>
    <property type="match status" value="1"/>
</dbReference>
<keyword evidence="16" id="KW-0675">Receptor</keyword>
<evidence type="ECO:0000256" key="7">
    <source>
        <dbReference type="ARBA" id="ARBA00023077"/>
    </source>
</evidence>
<dbReference type="InterPro" id="IPR037066">
    <property type="entry name" value="Plug_dom_sf"/>
</dbReference>
<dbReference type="InterPro" id="IPR012910">
    <property type="entry name" value="Plug_dom"/>
</dbReference>
<evidence type="ECO:0000256" key="6">
    <source>
        <dbReference type="ARBA" id="ARBA00023065"/>
    </source>
</evidence>
<dbReference type="GO" id="GO:0015288">
    <property type="term" value="F:porin activity"/>
    <property type="evidence" value="ECO:0007669"/>
    <property type="project" value="UniProtKB-KW"/>
</dbReference>
<protein>
    <submittedName>
        <fullName evidence="16">TonB-dependent vitamin B12 receptor</fullName>
    </submittedName>
</protein>
<reference evidence="16 17" key="1">
    <citation type="submission" date="2019-02" db="EMBL/GenBank/DDBJ databases">
        <title>Dyella amyloliquefaciens sp. nov., isolated from forest soil.</title>
        <authorList>
            <person name="Gao Z.-H."/>
            <person name="Qiu L.-H."/>
        </authorList>
    </citation>
    <scope>NUCLEOTIDE SEQUENCE [LARGE SCALE GENOMIC DNA]</scope>
    <source>
        <strain evidence="16 17">KACC 12747</strain>
    </source>
</reference>
<dbReference type="GO" id="GO:0046930">
    <property type="term" value="C:pore complex"/>
    <property type="evidence" value="ECO:0007669"/>
    <property type="project" value="UniProtKB-KW"/>
</dbReference>
<dbReference type="RefSeq" id="WP_131152187.1">
    <property type="nucleotide sequence ID" value="NZ_SJTG01000004.1"/>
</dbReference>
<evidence type="ECO:0000256" key="9">
    <source>
        <dbReference type="ARBA" id="ARBA00023136"/>
    </source>
</evidence>
<feature type="domain" description="TonB-dependent receptor plug" evidence="15">
    <location>
        <begin position="50"/>
        <end position="155"/>
    </location>
</feature>
<dbReference type="Proteomes" id="UP000291822">
    <property type="component" value="Unassembled WGS sequence"/>
</dbReference>
<dbReference type="GO" id="GO:0015420">
    <property type="term" value="F:ABC-type vitamin B12 transporter activity"/>
    <property type="evidence" value="ECO:0007669"/>
    <property type="project" value="InterPro"/>
</dbReference>
<comment type="caution">
    <text evidence="16">The sequence shown here is derived from an EMBL/GenBank/DDBJ whole genome shotgun (WGS) entry which is preliminary data.</text>
</comment>
<evidence type="ECO:0000256" key="2">
    <source>
        <dbReference type="ARBA" id="ARBA00022448"/>
    </source>
</evidence>
<evidence type="ECO:0000313" key="17">
    <source>
        <dbReference type="Proteomes" id="UP000291822"/>
    </source>
</evidence>
<feature type="chain" id="PRO_5020272506" evidence="13">
    <location>
        <begin position="27"/>
        <end position="619"/>
    </location>
</feature>
<dbReference type="InterPro" id="IPR039426">
    <property type="entry name" value="TonB-dep_rcpt-like"/>
</dbReference>
<keyword evidence="6" id="KW-0406">Ion transport</keyword>
<dbReference type="InterPro" id="IPR010101">
    <property type="entry name" value="B12_transptr_BtuB"/>
</dbReference>
<dbReference type="PROSITE" id="PS52016">
    <property type="entry name" value="TONB_DEPENDENT_REC_3"/>
    <property type="match status" value="1"/>
</dbReference>
<evidence type="ECO:0000256" key="4">
    <source>
        <dbReference type="ARBA" id="ARBA00022692"/>
    </source>
</evidence>
<keyword evidence="2 11" id="KW-0813">Transport</keyword>
<dbReference type="PANTHER" id="PTHR30069:SF53">
    <property type="entry name" value="COLICIN I RECEPTOR-RELATED"/>
    <property type="match status" value="1"/>
</dbReference>
<keyword evidence="3 11" id="KW-1134">Transmembrane beta strand</keyword>
<feature type="domain" description="TonB-dependent receptor-like beta-barrel" evidence="14">
    <location>
        <begin position="215"/>
        <end position="591"/>
    </location>
</feature>
<accession>A0A4R0YHI5</accession>
<dbReference type="GO" id="GO:0009279">
    <property type="term" value="C:cell outer membrane"/>
    <property type="evidence" value="ECO:0007669"/>
    <property type="project" value="UniProtKB-SubCell"/>
</dbReference>
<evidence type="ECO:0000256" key="1">
    <source>
        <dbReference type="ARBA" id="ARBA00004571"/>
    </source>
</evidence>
<evidence type="ECO:0000256" key="11">
    <source>
        <dbReference type="PROSITE-ProRule" id="PRU01360"/>
    </source>
</evidence>
<evidence type="ECO:0000256" key="8">
    <source>
        <dbReference type="ARBA" id="ARBA00023114"/>
    </source>
</evidence>
<keyword evidence="8" id="KW-0626">Porin</keyword>
<keyword evidence="9 11" id="KW-0472">Membrane</keyword>
<dbReference type="InterPro" id="IPR000531">
    <property type="entry name" value="Beta-barrel_TonB"/>
</dbReference>
<keyword evidence="7 12" id="KW-0798">TonB box</keyword>
<evidence type="ECO:0000256" key="5">
    <source>
        <dbReference type="ARBA" id="ARBA00022729"/>
    </source>
</evidence>
<gene>
    <name evidence="16" type="primary">btuB</name>
    <name evidence="16" type="ORF">EZM97_24680</name>
</gene>
<evidence type="ECO:0000256" key="10">
    <source>
        <dbReference type="ARBA" id="ARBA00023237"/>
    </source>
</evidence>
<comment type="subcellular location">
    <subcellularLocation>
        <location evidence="1 11">Cell outer membrane</location>
        <topology evidence="1 11">Multi-pass membrane protein</topology>
    </subcellularLocation>
</comment>
<dbReference type="GO" id="GO:0006811">
    <property type="term" value="P:monoatomic ion transport"/>
    <property type="evidence" value="ECO:0007669"/>
    <property type="project" value="UniProtKB-KW"/>
</dbReference>
<dbReference type="InterPro" id="IPR036942">
    <property type="entry name" value="Beta-barrel_TonB_sf"/>
</dbReference>
<dbReference type="SUPFAM" id="SSF56935">
    <property type="entry name" value="Porins"/>
    <property type="match status" value="1"/>
</dbReference>
<keyword evidence="17" id="KW-1185">Reference proteome</keyword>
<evidence type="ECO:0000259" key="14">
    <source>
        <dbReference type="Pfam" id="PF00593"/>
    </source>
</evidence>
<organism evidence="16 17">
    <name type="scientific">Dyella soli</name>
    <dbReference type="NCBI Taxonomy" id="522319"/>
    <lineage>
        <taxon>Bacteria</taxon>
        <taxon>Pseudomonadati</taxon>
        <taxon>Pseudomonadota</taxon>
        <taxon>Gammaproteobacteria</taxon>
        <taxon>Lysobacterales</taxon>
        <taxon>Rhodanobacteraceae</taxon>
        <taxon>Dyella</taxon>
    </lineage>
</organism>
<sequence length="619" mass="67481">MSLRVSFLRRSVLACALIAVFPSAYAADSGDANDLKGVVVTATRTDQTEASTLASVTVIDRAQIERLQAQSVQDLLRGTPGMSIANNGGPGKSTSLFLRGTESDHVLVLVDGVKIGSVTSGGASIQDIPVEQIERIEIVRGPFSSLYGSEAIGGVIQIFTRRPQGPFEPSLYFGFGSNRTINGGAGVGGKVGNGWYQVQLSHDGTDGINACRGKPSPGGAGCFVYQPDRDGFRNNSASIKGGYEFSKQWEADAQWLRTDGYNRYDGSTSNAAKVVEQVVGASLRYRPTDWAKFTLNAGQSADLSDNYYNAKYQSTFNTHRDVGTLQADLGLGGGLWTFGFDWQRDRVDGNTAYARDQRLNRGVFGQWQQTFGTQSLQASVRRDDNEQFGGKTTGSLLWGWDFTDSLRLTASAGSAYKAPTFNELYYPGYGNANLNPETSRSYELGLRGMHGWGHWSLNAFETHVDNLIAYDSSIGLPGNVEHARIQGAEAVIGTELAGWNINGTATWLDPRNESRGANHGNYLARRAPRSARVDVDRSFGVFGIGGSVYAASHRYDDVANKKQLGGYGLTDLRVSWAFDRDWRLQLSGSNVFNKHYETAAYYNQLGRTYMLSVRYAPTH</sequence>
<keyword evidence="4 11" id="KW-0812">Transmembrane</keyword>
<evidence type="ECO:0000256" key="3">
    <source>
        <dbReference type="ARBA" id="ARBA00022452"/>
    </source>
</evidence>
<evidence type="ECO:0000313" key="16">
    <source>
        <dbReference type="EMBL" id="TCI07872.1"/>
    </source>
</evidence>
<keyword evidence="5 13" id="KW-0732">Signal</keyword>
<evidence type="ECO:0000259" key="15">
    <source>
        <dbReference type="Pfam" id="PF07715"/>
    </source>
</evidence>
<feature type="signal peptide" evidence="13">
    <location>
        <begin position="1"/>
        <end position="26"/>
    </location>
</feature>
<proteinExistence type="inferred from homology"/>
<comment type="similarity">
    <text evidence="11 12">Belongs to the TonB-dependent receptor family.</text>
</comment>